<dbReference type="SUPFAM" id="SSF141371">
    <property type="entry name" value="PilZ domain-like"/>
    <property type="match status" value="1"/>
</dbReference>
<protein>
    <recommendedName>
        <fullName evidence="1">PilZ domain-containing protein</fullName>
    </recommendedName>
</protein>
<reference evidence="2" key="1">
    <citation type="journal article" date="2015" name="Nature">
        <title>Complex archaea that bridge the gap between prokaryotes and eukaryotes.</title>
        <authorList>
            <person name="Spang A."/>
            <person name="Saw J.H."/>
            <person name="Jorgensen S.L."/>
            <person name="Zaremba-Niedzwiedzka K."/>
            <person name="Martijn J."/>
            <person name="Lind A.E."/>
            <person name="van Eijk R."/>
            <person name="Schleper C."/>
            <person name="Guy L."/>
            <person name="Ettema T.J."/>
        </authorList>
    </citation>
    <scope>NUCLEOTIDE SEQUENCE</scope>
</reference>
<dbReference type="AlphaFoldDB" id="A0A0F9VIB8"/>
<proteinExistence type="predicted"/>
<name>A0A0F9VIB8_9ZZZZ</name>
<dbReference type="Gene3D" id="2.40.10.220">
    <property type="entry name" value="predicted glycosyltransferase like domains"/>
    <property type="match status" value="1"/>
</dbReference>
<evidence type="ECO:0000259" key="1">
    <source>
        <dbReference type="Pfam" id="PF07238"/>
    </source>
</evidence>
<dbReference type="InterPro" id="IPR009875">
    <property type="entry name" value="PilZ_domain"/>
</dbReference>
<comment type="caution">
    <text evidence="2">The sequence shown here is derived from an EMBL/GenBank/DDBJ whole genome shotgun (WGS) entry which is preliminary data.</text>
</comment>
<dbReference type="GO" id="GO:0035438">
    <property type="term" value="F:cyclic-di-GMP binding"/>
    <property type="evidence" value="ECO:0007669"/>
    <property type="project" value="InterPro"/>
</dbReference>
<accession>A0A0F9VIB8</accession>
<evidence type="ECO:0000313" key="2">
    <source>
        <dbReference type="EMBL" id="KKO03780.1"/>
    </source>
</evidence>
<organism evidence="2">
    <name type="scientific">marine sediment metagenome</name>
    <dbReference type="NCBI Taxonomy" id="412755"/>
    <lineage>
        <taxon>unclassified sequences</taxon>
        <taxon>metagenomes</taxon>
        <taxon>ecological metagenomes</taxon>
    </lineage>
</organism>
<sequence length="89" mass="9886">MSNQRQHPRTPMRAQIKIWHASFGELLAHTKDLSDGGVFVEHPDMATLEVGEEVTGQVQGMPFEAPVLRMIVQRIIAGEGAGMQFLDED</sequence>
<dbReference type="EMBL" id="LAZR01000025">
    <property type="protein sequence ID" value="KKO03780.1"/>
    <property type="molecule type" value="Genomic_DNA"/>
</dbReference>
<feature type="domain" description="PilZ" evidence="1">
    <location>
        <begin position="3"/>
        <end position="87"/>
    </location>
</feature>
<dbReference type="Pfam" id="PF07238">
    <property type="entry name" value="PilZ"/>
    <property type="match status" value="1"/>
</dbReference>
<gene>
    <name evidence="2" type="ORF">LCGC14_0092070</name>
</gene>